<reference evidence="2" key="1">
    <citation type="submission" date="2021-03" db="EMBL/GenBank/DDBJ databases">
        <authorList>
            <person name="Li Z."/>
            <person name="Yang C."/>
        </authorList>
    </citation>
    <scope>NUCLEOTIDE SEQUENCE</scope>
    <source>
        <strain evidence="2">Dzin_1.0</strain>
        <tissue evidence="2">Leaf</tissue>
    </source>
</reference>
<dbReference type="PANTHER" id="PTHR36901">
    <property type="entry name" value="F-BOX DOMAIN CONTAINING PROTEIN, EXPRESSED-RELATED"/>
    <property type="match status" value="1"/>
</dbReference>
<evidence type="ECO:0000313" key="2">
    <source>
        <dbReference type="EMBL" id="KAJ0974772.1"/>
    </source>
</evidence>
<organism evidence="2 3">
    <name type="scientific">Dioscorea zingiberensis</name>
    <dbReference type="NCBI Taxonomy" id="325984"/>
    <lineage>
        <taxon>Eukaryota</taxon>
        <taxon>Viridiplantae</taxon>
        <taxon>Streptophyta</taxon>
        <taxon>Embryophyta</taxon>
        <taxon>Tracheophyta</taxon>
        <taxon>Spermatophyta</taxon>
        <taxon>Magnoliopsida</taxon>
        <taxon>Liliopsida</taxon>
        <taxon>Dioscoreales</taxon>
        <taxon>Dioscoreaceae</taxon>
        <taxon>Dioscorea</taxon>
    </lineage>
</organism>
<accession>A0A9D5CLM8</accession>
<comment type="caution">
    <text evidence="2">The sequence shown here is derived from an EMBL/GenBank/DDBJ whole genome shotgun (WGS) entry which is preliminary data.</text>
</comment>
<dbReference type="Pfam" id="PF03478">
    <property type="entry name" value="Beta-prop_KIB1-4"/>
    <property type="match status" value="1"/>
</dbReference>
<dbReference type="PANTHER" id="PTHR36901:SF1">
    <property type="entry name" value="F-BOX DOMAIN CONTAINING PROTEIN, EXPRESSED"/>
    <property type="match status" value="1"/>
</dbReference>
<dbReference type="Proteomes" id="UP001085076">
    <property type="component" value="Miscellaneous, Linkage group lg04"/>
</dbReference>
<feature type="domain" description="KIB1-4 beta-propeller" evidence="1">
    <location>
        <begin position="90"/>
        <end position="304"/>
    </location>
</feature>
<proteinExistence type="predicted"/>
<dbReference type="OrthoDB" id="616438at2759"/>
<sequence length="357" mass="40676">MEDKNVKNPARSPTHEWYRDWSALPSGPLQNIAGSLNTISHRRLRQVWSSWRASTPKRPRCPLLITTSPTEAYGFYDIDLEEWNPLPSNYPTDLQSHGTRYAGCSFGWLALAKEEPVLGKVTISLVNPFTFARVELSELTGMCLFGGHFLLSGSPANLLQPPMVLYHNFYPRELKFQQVGDKEWKTIKHSPSSLKEVIACNGRFYSFDSSNALYSVDLQANNGNGAVVQLLLDLPDIFSSVPPPRWKFLADFSGDLVVMCSDHIERQLFLKMDLENDRLVLMPNMADSLLFQCESCSFFVPGDHRSLQFKQDGRHIVHTGNPNNMIIIYSQYWKHPDPKISWRAFPLGWIKPDLNKS</sequence>
<reference evidence="2" key="2">
    <citation type="journal article" date="2022" name="Hortic Res">
        <title>The genome of Dioscorea zingiberensis sheds light on the biosynthesis, origin and evolution of the medicinally important diosgenin saponins.</title>
        <authorList>
            <person name="Li Y."/>
            <person name="Tan C."/>
            <person name="Li Z."/>
            <person name="Guo J."/>
            <person name="Li S."/>
            <person name="Chen X."/>
            <person name="Wang C."/>
            <person name="Dai X."/>
            <person name="Yang H."/>
            <person name="Song W."/>
            <person name="Hou L."/>
            <person name="Xu J."/>
            <person name="Tong Z."/>
            <person name="Xu A."/>
            <person name="Yuan X."/>
            <person name="Wang W."/>
            <person name="Yang Q."/>
            <person name="Chen L."/>
            <person name="Sun Z."/>
            <person name="Wang K."/>
            <person name="Pan B."/>
            <person name="Chen J."/>
            <person name="Bao Y."/>
            <person name="Liu F."/>
            <person name="Qi X."/>
            <person name="Gang D.R."/>
            <person name="Wen J."/>
            <person name="Li J."/>
        </authorList>
    </citation>
    <scope>NUCLEOTIDE SEQUENCE</scope>
    <source>
        <strain evidence="2">Dzin_1.0</strain>
    </source>
</reference>
<name>A0A9D5CLM8_9LILI</name>
<evidence type="ECO:0000259" key="1">
    <source>
        <dbReference type="Pfam" id="PF03478"/>
    </source>
</evidence>
<gene>
    <name evidence="2" type="ORF">J5N97_016737</name>
</gene>
<keyword evidence="3" id="KW-1185">Reference proteome</keyword>
<dbReference type="AlphaFoldDB" id="A0A9D5CLM8"/>
<evidence type="ECO:0000313" key="3">
    <source>
        <dbReference type="Proteomes" id="UP001085076"/>
    </source>
</evidence>
<protein>
    <recommendedName>
        <fullName evidence="1">KIB1-4 beta-propeller domain-containing protein</fullName>
    </recommendedName>
</protein>
<dbReference type="EMBL" id="JAGGNH010000004">
    <property type="protein sequence ID" value="KAJ0974772.1"/>
    <property type="molecule type" value="Genomic_DNA"/>
</dbReference>
<dbReference type="InterPro" id="IPR005174">
    <property type="entry name" value="KIB1-4_b-propeller"/>
</dbReference>